<dbReference type="RefSeq" id="WP_139172583.1">
    <property type="nucleotide sequence ID" value="NZ_FNEE01000005.1"/>
</dbReference>
<dbReference type="EMBL" id="FNEE01000005">
    <property type="protein sequence ID" value="SDJ20024.1"/>
    <property type="molecule type" value="Genomic_DNA"/>
</dbReference>
<sequence length="171" mass="18662">MSSDIPAPPSAQNYLPDQITLYGVRLNFDNVGKVSHRTATLPFNENLLRMSIVKNRDDATPIIPTKEVIAVVYGYAFEGQCYRNDKPKLLIFHPTSGETAATGCGFDDLGYVMWGVTMKTPIMELATSTDFAEEIVLNANLPGNRSPNTYGNSFMLAHRGGRLSRGGGSQS</sequence>
<name>A0A1G8RSJ3_9HYPH</name>
<organism evidence="1 2">
    <name type="scientific">Mesorhizobium muleiense</name>
    <dbReference type="NCBI Taxonomy" id="1004279"/>
    <lineage>
        <taxon>Bacteria</taxon>
        <taxon>Pseudomonadati</taxon>
        <taxon>Pseudomonadota</taxon>
        <taxon>Alphaproteobacteria</taxon>
        <taxon>Hyphomicrobiales</taxon>
        <taxon>Phyllobacteriaceae</taxon>
        <taxon>Mesorhizobium</taxon>
    </lineage>
</organism>
<evidence type="ECO:0000313" key="2">
    <source>
        <dbReference type="Proteomes" id="UP000198894"/>
    </source>
</evidence>
<gene>
    <name evidence="1" type="ORF">SAMN05428953_1054</name>
</gene>
<accession>A0A1G8RSJ3</accession>
<protein>
    <submittedName>
        <fullName evidence="1">Uncharacterized protein</fullName>
    </submittedName>
</protein>
<keyword evidence="2" id="KW-1185">Reference proteome</keyword>
<dbReference type="AlphaFoldDB" id="A0A1G8RSJ3"/>
<reference evidence="2" key="1">
    <citation type="submission" date="2016-10" db="EMBL/GenBank/DDBJ databases">
        <authorList>
            <person name="Varghese N."/>
            <person name="Submissions S."/>
        </authorList>
    </citation>
    <scope>NUCLEOTIDE SEQUENCE [LARGE SCALE GENOMIC DNA]</scope>
    <source>
        <strain evidence="2">CGMCC 1.11022</strain>
    </source>
</reference>
<evidence type="ECO:0000313" key="1">
    <source>
        <dbReference type="EMBL" id="SDJ20024.1"/>
    </source>
</evidence>
<proteinExistence type="predicted"/>
<dbReference type="Proteomes" id="UP000198894">
    <property type="component" value="Unassembled WGS sequence"/>
</dbReference>